<gene>
    <name evidence="2" type="primary">A03p011150.1_BraROA</name>
    <name evidence="2" type="ORF">IGI04_009501</name>
</gene>
<keyword evidence="1" id="KW-0812">Transmembrane</keyword>
<name>A0ABQ7MXG1_BRACM</name>
<comment type="caution">
    <text evidence="2">The sequence shown here is derived from an EMBL/GenBank/DDBJ whole genome shotgun (WGS) entry which is preliminary data.</text>
</comment>
<evidence type="ECO:0000313" key="3">
    <source>
        <dbReference type="Proteomes" id="UP000823674"/>
    </source>
</evidence>
<sequence>MVSPNFALSLFVQNVYEVLLLFILARSITSLRLLSLTYTRTDETIAWDHNMAAHRSTLLSGAGGARARRRRDSPLHLRVTTVSPSIFIVCVFACCLASVLLCAFSVTTHLARRLIVISSARICVAVSHRRAWVRAGSVQSVSKLTGSVRLFVTMATPSLIRAKSLPPPSDLSLTSPTLVSRRRASPTGIFRRRDRPITTVTTTPCALRLCFSPVLILKPGSPSVTPSQPPQDSKYSVLSPFSTRLTGLTTTAPSDDASCSDGALGAIICQRKTLILVGLMGLGLATRSSATNLFSKRYICFHSWTWAVCITKITESMLSTGSPSRPLPLVYRPSPNPKVLSCGLLPQFPPSVSIRFVVSISIMELEMMLDLSGSPGVSLNLLSDVYEILIVFSEITDGDRAVCLLNYLASSRCSLGCSALSQTHSLGCINVVYDNGKLVGAFISGIQVKIIERFLHIELASPTNISILCFSVLFVVHLTIEINSGFIVLPSSTVVTT</sequence>
<protein>
    <recommendedName>
        <fullName evidence="4">RNase H type-1 domain-containing protein</fullName>
    </recommendedName>
</protein>
<keyword evidence="1" id="KW-1133">Transmembrane helix</keyword>
<feature type="transmembrane region" description="Helical" evidence="1">
    <location>
        <begin position="75"/>
        <end position="106"/>
    </location>
</feature>
<proteinExistence type="predicted"/>
<evidence type="ECO:0000256" key="1">
    <source>
        <dbReference type="SAM" id="Phobius"/>
    </source>
</evidence>
<evidence type="ECO:0008006" key="4">
    <source>
        <dbReference type="Google" id="ProtNLM"/>
    </source>
</evidence>
<dbReference type="Proteomes" id="UP000823674">
    <property type="component" value="Chromosome A03"/>
</dbReference>
<evidence type="ECO:0000313" key="2">
    <source>
        <dbReference type="EMBL" id="KAG5403382.1"/>
    </source>
</evidence>
<organism evidence="2 3">
    <name type="scientific">Brassica rapa subsp. trilocularis</name>
    <dbReference type="NCBI Taxonomy" id="1813537"/>
    <lineage>
        <taxon>Eukaryota</taxon>
        <taxon>Viridiplantae</taxon>
        <taxon>Streptophyta</taxon>
        <taxon>Embryophyta</taxon>
        <taxon>Tracheophyta</taxon>
        <taxon>Spermatophyta</taxon>
        <taxon>Magnoliopsida</taxon>
        <taxon>eudicotyledons</taxon>
        <taxon>Gunneridae</taxon>
        <taxon>Pentapetalae</taxon>
        <taxon>rosids</taxon>
        <taxon>malvids</taxon>
        <taxon>Brassicales</taxon>
        <taxon>Brassicaceae</taxon>
        <taxon>Brassiceae</taxon>
        <taxon>Brassica</taxon>
    </lineage>
</organism>
<accession>A0ABQ7MXG1</accession>
<keyword evidence="1" id="KW-0472">Membrane</keyword>
<dbReference type="EMBL" id="JADBGQ010000003">
    <property type="protein sequence ID" value="KAG5403382.1"/>
    <property type="molecule type" value="Genomic_DNA"/>
</dbReference>
<keyword evidence="3" id="KW-1185">Reference proteome</keyword>
<reference evidence="2 3" key="1">
    <citation type="submission" date="2021-03" db="EMBL/GenBank/DDBJ databases">
        <authorList>
            <person name="King G.J."/>
            <person name="Bancroft I."/>
            <person name="Baten A."/>
            <person name="Bloomfield J."/>
            <person name="Borpatragohain P."/>
            <person name="He Z."/>
            <person name="Irish N."/>
            <person name="Irwin J."/>
            <person name="Liu K."/>
            <person name="Mauleon R.P."/>
            <person name="Moore J."/>
            <person name="Morris R."/>
            <person name="Ostergaard L."/>
            <person name="Wang B."/>
            <person name="Wells R."/>
        </authorList>
    </citation>
    <scope>NUCLEOTIDE SEQUENCE [LARGE SCALE GENOMIC DNA]</scope>
    <source>
        <strain evidence="2">R-o-18</strain>
        <tissue evidence="2">Leaf</tissue>
    </source>
</reference>